<evidence type="ECO:0000313" key="2">
    <source>
        <dbReference type="EMBL" id="HGG03162.1"/>
    </source>
</evidence>
<sequence length="60" mass="6658">MYSPLNRQELTTGAVQSQNQGGTASVERIALTASSLVLASPSANRFRDFWVEFFHLKSKI</sequence>
<gene>
    <name evidence="2" type="ORF">ENR15_21610</name>
</gene>
<dbReference type="EMBL" id="DSPX01000220">
    <property type="protein sequence ID" value="HGG03162.1"/>
    <property type="molecule type" value="Genomic_DNA"/>
</dbReference>
<accession>A0A7C3ZN64</accession>
<organism evidence="2">
    <name type="scientific">Planktothricoides sp. SpSt-374</name>
    <dbReference type="NCBI Taxonomy" id="2282167"/>
    <lineage>
        <taxon>Bacteria</taxon>
        <taxon>Bacillati</taxon>
        <taxon>Cyanobacteriota</taxon>
        <taxon>Cyanophyceae</taxon>
        <taxon>Oscillatoriophycideae</taxon>
        <taxon>Oscillatoriales</taxon>
        <taxon>Oscillatoriaceae</taxon>
        <taxon>Planktothricoides</taxon>
    </lineage>
</organism>
<evidence type="ECO:0000256" key="1">
    <source>
        <dbReference type="SAM" id="MobiDB-lite"/>
    </source>
</evidence>
<name>A0A7C3ZN64_9CYAN</name>
<reference evidence="2" key="1">
    <citation type="journal article" date="2020" name="mSystems">
        <title>Genome- and Community-Level Interaction Insights into Carbon Utilization and Element Cycling Functions of Hydrothermarchaeota in Hydrothermal Sediment.</title>
        <authorList>
            <person name="Zhou Z."/>
            <person name="Liu Y."/>
            <person name="Xu W."/>
            <person name="Pan J."/>
            <person name="Luo Z.H."/>
            <person name="Li M."/>
        </authorList>
    </citation>
    <scope>NUCLEOTIDE SEQUENCE [LARGE SCALE GENOMIC DNA]</scope>
    <source>
        <strain evidence="2">SpSt-374</strain>
    </source>
</reference>
<feature type="region of interest" description="Disordered" evidence="1">
    <location>
        <begin position="1"/>
        <end position="22"/>
    </location>
</feature>
<proteinExistence type="predicted"/>
<dbReference type="AlphaFoldDB" id="A0A7C3ZN64"/>
<protein>
    <submittedName>
        <fullName evidence="2">Uncharacterized protein</fullName>
    </submittedName>
</protein>
<comment type="caution">
    <text evidence="2">The sequence shown here is derived from an EMBL/GenBank/DDBJ whole genome shotgun (WGS) entry which is preliminary data.</text>
</comment>